<evidence type="ECO:0000256" key="4">
    <source>
        <dbReference type="ARBA" id="ARBA00023136"/>
    </source>
</evidence>
<comment type="caution">
    <text evidence="7">The sequence shown here is derived from an EMBL/GenBank/DDBJ whole genome shotgun (WGS) entry which is preliminary data.</text>
</comment>
<dbReference type="Pfam" id="PF00083">
    <property type="entry name" value="Sugar_tr"/>
    <property type="match status" value="1"/>
</dbReference>
<evidence type="ECO:0000256" key="5">
    <source>
        <dbReference type="SAM" id="Phobius"/>
    </source>
</evidence>
<feature type="transmembrane region" description="Helical" evidence="5">
    <location>
        <begin position="203"/>
        <end position="224"/>
    </location>
</feature>
<feature type="transmembrane region" description="Helical" evidence="5">
    <location>
        <begin position="354"/>
        <end position="375"/>
    </location>
</feature>
<dbReference type="PANTHER" id="PTHR24064">
    <property type="entry name" value="SOLUTE CARRIER FAMILY 22 MEMBER"/>
    <property type="match status" value="1"/>
</dbReference>
<proteinExistence type="predicted"/>
<comment type="subcellular location">
    <subcellularLocation>
        <location evidence="1">Membrane</location>
        <topology evidence="1">Multi-pass membrane protein</topology>
    </subcellularLocation>
</comment>
<feature type="transmembrane region" description="Helical" evidence="5">
    <location>
        <begin position="113"/>
        <end position="133"/>
    </location>
</feature>
<name>A0AAV7I3N2_COTGL</name>
<keyword evidence="3 5" id="KW-1133">Transmembrane helix</keyword>
<evidence type="ECO:0000313" key="8">
    <source>
        <dbReference type="Proteomes" id="UP000826195"/>
    </source>
</evidence>
<dbReference type="EMBL" id="JAHXZJ010002609">
    <property type="protein sequence ID" value="KAH0540665.1"/>
    <property type="molecule type" value="Genomic_DNA"/>
</dbReference>
<feature type="transmembrane region" description="Helical" evidence="5">
    <location>
        <begin position="27"/>
        <end position="51"/>
    </location>
</feature>
<dbReference type="GO" id="GO:0016020">
    <property type="term" value="C:membrane"/>
    <property type="evidence" value="ECO:0007669"/>
    <property type="project" value="UniProtKB-SubCell"/>
</dbReference>
<feature type="transmembrane region" description="Helical" evidence="5">
    <location>
        <begin position="145"/>
        <end position="163"/>
    </location>
</feature>
<accession>A0AAV7I3N2</accession>
<dbReference type="GO" id="GO:0022857">
    <property type="term" value="F:transmembrane transporter activity"/>
    <property type="evidence" value="ECO:0007669"/>
    <property type="project" value="InterPro"/>
</dbReference>
<keyword evidence="2 5" id="KW-0812">Transmembrane</keyword>
<dbReference type="Gene3D" id="1.20.1250.20">
    <property type="entry name" value="MFS general substrate transporter like domains"/>
    <property type="match status" value="1"/>
</dbReference>
<gene>
    <name evidence="7" type="ORF">KQX54_018921</name>
</gene>
<dbReference type="InterPro" id="IPR005828">
    <property type="entry name" value="MFS_sugar_transport-like"/>
</dbReference>
<feature type="transmembrane region" description="Helical" evidence="5">
    <location>
        <begin position="230"/>
        <end position="248"/>
    </location>
</feature>
<feature type="transmembrane region" description="Helical" evidence="5">
    <location>
        <begin position="408"/>
        <end position="430"/>
    </location>
</feature>
<dbReference type="SUPFAM" id="SSF103473">
    <property type="entry name" value="MFS general substrate transporter"/>
    <property type="match status" value="1"/>
</dbReference>
<keyword evidence="8" id="KW-1185">Reference proteome</keyword>
<feature type="transmembrane region" description="Helical" evidence="5">
    <location>
        <begin position="442"/>
        <end position="462"/>
    </location>
</feature>
<evidence type="ECO:0000256" key="3">
    <source>
        <dbReference type="ARBA" id="ARBA00022989"/>
    </source>
</evidence>
<feature type="transmembrane region" description="Helical" evidence="5">
    <location>
        <begin position="468"/>
        <end position="491"/>
    </location>
</feature>
<evidence type="ECO:0000256" key="2">
    <source>
        <dbReference type="ARBA" id="ARBA00022692"/>
    </source>
</evidence>
<feature type="domain" description="Major facilitator superfamily (MFS) profile" evidence="6">
    <location>
        <begin position="29"/>
        <end position="496"/>
    </location>
</feature>
<evidence type="ECO:0000259" key="6">
    <source>
        <dbReference type="PROSITE" id="PS50850"/>
    </source>
</evidence>
<dbReference type="AlphaFoldDB" id="A0AAV7I3N2"/>
<protein>
    <recommendedName>
        <fullName evidence="6">Major facilitator superfamily (MFS) profile domain-containing protein</fullName>
    </recommendedName>
</protein>
<dbReference type="InterPro" id="IPR020846">
    <property type="entry name" value="MFS_dom"/>
</dbReference>
<keyword evidence="4 5" id="KW-0472">Membrane</keyword>
<evidence type="ECO:0000256" key="1">
    <source>
        <dbReference type="ARBA" id="ARBA00004141"/>
    </source>
</evidence>
<dbReference type="InterPro" id="IPR036259">
    <property type="entry name" value="MFS_trans_sf"/>
</dbReference>
<feature type="transmembrane region" description="Helical" evidence="5">
    <location>
        <begin position="169"/>
        <end position="191"/>
    </location>
</feature>
<reference evidence="7 8" key="1">
    <citation type="journal article" date="2021" name="J. Hered.">
        <title>A chromosome-level genome assembly of the parasitoid wasp, Cotesia glomerata (Hymenoptera: Braconidae).</title>
        <authorList>
            <person name="Pinto B.J."/>
            <person name="Weis J.J."/>
            <person name="Gamble T."/>
            <person name="Ode P.J."/>
            <person name="Paul R."/>
            <person name="Zaspel J.M."/>
        </authorList>
    </citation>
    <scope>NUCLEOTIDE SEQUENCE [LARGE SCALE GENOMIC DNA]</scope>
    <source>
        <strain evidence="7">CgM1</strain>
    </source>
</reference>
<sequence>MTVTTKSDEKPVDPIQDAMGTMGHWQIIITIAISLINFPAAWNQLAIAVIAPRQNFMCLSPLPINPNDSMLKTCFVKVNESLPEVECEKFSYDDSVFKSTIVSEWNLVCERKYLLSFAQPLTQLGILVGNMLFGIVADKIGRKTPLMIAVIVQAIAGIITVFMPSYELFLLFKVISAVATGGTMLISFVLVMEIVGIETRSKILTMFHIPFLLGFLSVPLISYLTRTWDGYWLTISVPAFSLFFYYWVIPESPRWLLTVGNVKKAQSILMKAAKKNKIPEHKVSMAIDDHTNLLKQDTSTEVDDNGNSKSYSVIDLVRTPNMRIKTLCIVFNWFKCGMVFFGIEHYLGHISENVLSDLAISAAFQFPGLLLVYILISRVSRLKILICANVLSGISLLLMIAFQDSPTIRLILVIIGITCMTVSFPTIYLYTGELFPTVVRNIGFGVCSVASKLGSIVAPLFIDNNAKLSFWVIPVVFGMGPILGAILCYWLPETMDCKLPETIEDGENFKKRSKICQDKCPS</sequence>
<feature type="transmembrane region" description="Helical" evidence="5">
    <location>
        <begin position="382"/>
        <end position="402"/>
    </location>
</feature>
<dbReference type="PROSITE" id="PS50850">
    <property type="entry name" value="MFS"/>
    <property type="match status" value="1"/>
</dbReference>
<feature type="transmembrane region" description="Helical" evidence="5">
    <location>
        <begin position="327"/>
        <end position="348"/>
    </location>
</feature>
<dbReference type="Proteomes" id="UP000826195">
    <property type="component" value="Unassembled WGS sequence"/>
</dbReference>
<organism evidence="7 8">
    <name type="scientific">Cotesia glomerata</name>
    <name type="common">Lepidopteran parasitic wasp</name>
    <name type="synonym">Apanteles glomeratus</name>
    <dbReference type="NCBI Taxonomy" id="32391"/>
    <lineage>
        <taxon>Eukaryota</taxon>
        <taxon>Metazoa</taxon>
        <taxon>Ecdysozoa</taxon>
        <taxon>Arthropoda</taxon>
        <taxon>Hexapoda</taxon>
        <taxon>Insecta</taxon>
        <taxon>Pterygota</taxon>
        <taxon>Neoptera</taxon>
        <taxon>Endopterygota</taxon>
        <taxon>Hymenoptera</taxon>
        <taxon>Apocrita</taxon>
        <taxon>Ichneumonoidea</taxon>
        <taxon>Braconidae</taxon>
        <taxon>Microgastrinae</taxon>
        <taxon>Cotesia</taxon>
    </lineage>
</organism>
<evidence type="ECO:0000313" key="7">
    <source>
        <dbReference type="EMBL" id="KAH0540665.1"/>
    </source>
</evidence>